<keyword evidence="6" id="KW-0444">Lipid biosynthesis</keyword>
<keyword evidence="15" id="KW-0464">Manganese</keyword>
<dbReference type="PROSITE" id="PS00379">
    <property type="entry name" value="CDP_ALCOHOL_P_TRANSF"/>
    <property type="match status" value="1"/>
</dbReference>
<dbReference type="Gene3D" id="1.20.120.1760">
    <property type="match status" value="1"/>
</dbReference>
<evidence type="ECO:0000256" key="8">
    <source>
        <dbReference type="ARBA" id="ARBA00022692"/>
    </source>
</evidence>
<dbReference type="AlphaFoldDB" id="A0A8C5QKC4"/>
<evidence type="ECO:0000256" key="10">
    <source>
        <dbReference type="ARBA" id="ARBA00022842"/>
    </source>
</evidence>
<evidence type="ECO:0000256" key="18">
    <source>
        <dbReference type="ARBA" id="ARBA00057387"/>
    </source>
</evidence>
<keyword evidence="7 21" id="KW-0808">Transferase</keyword>
<evidence type="ECO:0000256" key="13">
    <source>
        <dbReference type="ARBA" id="ARBA00023136"/>
    </source>
</evidence>
<keyword evidence="24" id="KW-1185">Reference proteome</keyword>
<evidence type="ECO:0000256" key="14">
    <source>
        <dbReference type="ARBA" id="ARBA00023209"/>
    </source>
</evidence>
<dbReference type="InterPro" id="IPR043130">
    <property type="entry name" value="CDP-OH_PTrfase_TM_dom"/>
</dbReference>
<comment type="similarity">
    <text evidence="4 21">Belongs to the CDP-alcohol phosphatidyltransferase class-I family.</text>
</comment>
<dbReference type="GO" id="GO:0046872">
    <property type="term" value="F:metal ion binding"/>
    <property type="evidence" value="ECO:0007669"/>
    <property type="project" value="UniProtKB-KW"/>
</dbReference>
<dbReference type="Ensembl" id="ENSLLET00000040327.1">
    <property type="protein sequence ID" value="ENSLLEP00000038789.1"/>
    <property type="gene ID" value="ENSLLEG00000024617.1"/>
</dbReference>
<comment type="function">
    <text evidence="18">Catalyzes the biosynthesis of phosphatidylinositol (PtdIns) as well as PtdIns:inositol exchange reaction. May thus act to reduce an excessive cellular PtdIns content. The exchange activity is due to the reverse reaction of PtdIns synthase and is dependent on CMP, which is tightly bound to the enzyme.</text>
</comment>
<gene>
    <name evidence="23" type="primary">CDIPT</name>
</gene>
<evidence type="ECO:0000256" key="12">
    <source>
        <dbReference type="ARBA" id="ARBA00023098"/>
    </source>
</evidence>
<evidence type="ECO:0000256" key="4">
    <source>
        <dbReference type="ARBA" id="ARBA00010441"/>
    </source>
</evidence>
<keyword evidence="13 22" id="KW-0472">Membrane</keyword>
<evidence type="ECO:0000256" key="22">
    <source>
        <dbReference type="SAM" id="Phobius"/>
    </source>
</evidence>
<name>A0A8C5QKC4_9ANUR</name>
<evidence type="ECO:0000256" key="11">
    <source>
        <dbReference type="ARBA" id="ARBA00022989"/>
    </source>
</evidence>
<dbReference type="GO" id="GO:0003881">
    <property type="term" value="F:CDP-diacylglycerol-inositol 3-phosphatidyltransferase activity"/>
    <property type="evidence" value="ECO:0007669"/>
    <property type="project" value="UniProtKB-EC"/>
</dbReference>
<dbReference type="PANTHER" id="PTHR15362">
    <property type="entry name" value="PHOSPHATIDYLINOSITOL SYNTHASE"/>
    <property type="match status" value="1"/>
</dbReference>
<evidence type="ECO:0000256" key="21">
    <source>
        <dbReference type="RuleBase" id="RU003750"/>
    </source>
</evidence>
<accession>A0A8C5QKC4</accession>
<keyword evidence="11 22" id="KW-1133">Transmembrane helix</keyword>
<dbReference type="EC" id="2.7.8.11" evidence="5"/>
<keyword evidence="9" id="KW-0479">Metal-binding</keyword>
<evidence type="ECO:0000256" key="1">
    <source>
        <dbReference type="ARBA" id="ARBA00001936"/>
    </source>
</evidence>
<dbReference type="InterPro" id="IPR000462">
    <property type="entry name" value="CDP-OH_P_trans"/>
</dbReference>
<reference evidence="23" key="2">
    <citation type="submission" date="2025-09" db="UniProtKB">
        <authorList>
            <consortium name="Ensembl"/>
        </authorList>
    </citation>
    <scope>IDENTIFICATION</scope>
</reference>
<proteinExistence type="inferred from homology"/>
<evidence type="ECO:0000256" key="6">
    <source>
        <dbReference type="ARBA" id="ARBA00022516"/>
    </source>
</evidence>
<evidence type="ECO:0000256" key="17">
    <source>
        <dbReference type="ARBA" id="ARBA00050836"/>
    </source>
</evidence>
<evidence type="ECO:0000256" key="16">
    <source>
        <dbReference type="ARBA" id="ARBA00023264"/>
    </source>
</evidence>
<dbReference type="PANTHER" id="PTHR15362:SF4">
    <property type="entry name" value="CDP-DIACYLGLYCEROL--INOSITOL 3-PHOSPHATIDYLTRANSFERASE"/>
    <property type="match status" value="1"/>
</dbReference>
<sequence length="272" mass="30533">MTHEHSMTLFYDSSASGYARILFAFIAFYFMTSSPTMASTFYLLSGLLDAFDGHAARALNQGTKFGAMLDMLTDRCATMCLLVNLSLLYPAYTLLFQLSMSLDISSHWMHLHSSIMKGSDSHKSIDLSGNPVLRLYYTSRPVLFLMCAGNELFYCTLYLLHFAEGPAGQTVYVGGKWRPCEFIHEATVTDTGRNTLHMKTKSFQTHDPGTGGITRLAGADIKMTGFPYLQCRMNGKPVTWHIYHYHLMAMDFMRTPTRAAMTQLPSACKSRI</sequence>
<keyword evidence="10" id="KW-0460">Magnesium</keyword>
<feature type="transmembrane region" description="Helical" evidence="22">
    <location>
        <begin position="21"/>
        <end position="44"/>
    </location>
</feature>
<evidence type="ECO:0000313" key="23">
    <source>
        <dbReference type="Ensembl" id="ENSLLEP00000038789.1"/>
    </source>
</evidence>
<dbReference type="FunFam" id="1.20.120.1760:FF:000003">
    <property type="entry name" value="CDP-diacylglycerol--inositol 3-phosphatidyltransferase"/>
    <property type="match status" value="1"/>
</dbReference>
<dbReference type="GO" id="GO:0006661">
    <property type="term" value="P:phosphatidylinositol biosynthetic process"/>
    <property type="evidence" value="ECO:0007669"/>
    <property type="project" value="TreeGrafter"/>
</dbReference>
<keyword evidence="16" id="KW-1208">Phospholipid metabolism</keyword>
<comment type="cofactor">
    <cofactor evidence="2">
        <name>Mg(2+)</name>
        <dbReference type="ChEBI" id="CHEBI:18420"/>
    </cofactor>
</comment>
<dbReference type="GO" id="GO:0016020">
    <property type="term" value="C:membrane"/>
    <property type="evidence" value="ECO:0007669"/>
    <property type="project" value="UniProtKB-SubCell"/>
</dbReference>
<evidence type="ECO:0000256" key="5">
    <source>
        <dbReference type="ARBA" id="ARBA00013212"/>
    </source>
</evidence>
<keyword evidence="12" id="KW-0443">Lipid metabolism</keyword>
<dbReference type="Proteomes" id="UP000694569">
    <property type="component" value="Unplaced"/>
</dbReference>
<keyword evidence="8 22" id="KW-0812">Transmembrane</keyword>
<evidence type="ECO:0000256" key="15">
    <source>
        <dbReference type="ARBA" id="ARBA00023211"/>
    </source>
</evidence>
<dbReference type="Pfam" id="PF01066">
    <property type="entry name" value="CDP-OH_P_transf"/>
    <property type="match status" value="1"/>
</dbReference>
<protein>
    <recommendedName>
        <fullName evidence="19">CDP-diacylglycerol--inositol 3-phosphatidyltransferase</fullName>
        <ecNumber evidence="5">2.7.8.11</ecNumber>
    </recommendedName>
    <alternativeName>
        <fullName evidence="20">Phosphatidylinositol synthase</fullName>
    </alternativeName>
</protein>
<evidence type="ECO:0000256" key="7">
    <source>
        <dbReference type="ARBA" id="ARBA00022679"/>
    </source>
</evidence>
<organism evidence="23 24">
    <name type="scientific">Leptobrachium leishanense</name>
    <name type="common">Leishan spiny toad</name>
    <dbReference type="NCBI Taxonomy" id="445787"/>
    <lineage>
        <taxon>Eukaryota</taxon>
        <taxon>Metazoa</taxon>
        <taxon>Chordata</taxon>
        <taxon>Craniata</taxon>
        <taxon>Vertebrata</taxon>
        <taxon>Euteleostomi</taxon>
        <taxon>Amphibia</taxon>
        <taxon>Batrachia</taxon>
        <taxon>Anura</taxon>
        <taxon>Pelobatoidea</taxon>
        <taxon>Megophryidae</taxon>
        <taxon>Leptobrachium</taxon>
    </lineage>
</organism>
<evidence type="ECO:0000256" key="9">
    <source>
        <dbReference type="ARBA" id="ARBA00022723"/>
    </source>
</evidence>
<dbReference type="OrthoDB" id="10251079at2759"/>
<evidence type="ECO:0000313" key="24">
    <source>
        <dbReference type="Proteomes" id="UP000694569"/>
    </source>
</evidence>
<dbReference type="GO" id="GO:0005794">
    <property type="term" value="C:Golgi apparatus"/>
    <property type="evidence" value="ECO:0007669"/>
    <property type="project" value="TreeGrafter"/>
</dbReference>
<keyword evidence="14" id="KW-0594">Phospholipid biosynthesis</keyword>
<reference evidence="23" key="1">
    <citation type="submission" date="2025-08" db="UniProtKB">
        <authorList>
            <consortium name="Ensembl"/>
        </authorList>
    </citation>
    <scope>IDENTIFICATION</scope>
</reference>
<comment type="cofactor">
    <cofactor evidence="1">
        <name>Mn(2+)</name>
        <dbReference type="ChEBI" id="CHEBI:29035"/>
    </cofactor>
</comment>
<dbReference type="InterPro" id="IPR048254">
    <property type="entry name" value="CDP_ALCOHOL_P_TRANSF_CS"/>
</dbReference>
<evidence type="ECO:0000256" key="19">
    <source>
        <dbReference type="ARBA" id="ARBA00070582"/>
    </source>
</evidence>
<evidence type="ECO:0000256" key="3">
    <source>
        <dbReference type="ARBA" id="ARBA00004141"/>
    </source>
</evidence>
<dbReference type="GeneTree" id="ENSGT00940000154169"/>
<comment type="catalytic activity">
    <reaction evidence="17">
        <text>a CDP-1,2-diacyl-sn-glycerol + myo-inositol = a 1,2-diacyl-sn-glycero-3-phospho-(1D-myo-inositol) + CMP + H(+)</text>
        <dbReference type="Rhea" id="RHEA:11580"/>
        <dbReference type="ChEBI" id="CHEBI:15378"/>
        <dbReference type="ChEBI" id="CHEBI:17268"/>
        <dbReference type="ChEBI" id="CHEBI:57880"/>
        <dbReference type="ChEBI" id="CHEBI:58332"/>
        <dbReference type="ChEBI" id="CHEBI:60377"/>
        <dbReference type="EC" id="2.7.8.11"/>
    </reaction>
    <physiologicalReaction direction="left-to-right" evidence="17">
        <dbReference type="Rhea" id="RHEA:11581"/>
    </physiologicalReaction>
    <physiologicalReaction direction="right-to-left" evidence="17">
        <dbReference type="Rhea" id="RHEA:11582"/>
    </physiologicalReaction>
</comment>
<evidence type="ECO:0000256" key="20">
    <source>
        <dbReference type="ARBA" id="ARBA00079946"/>
    </source>
</evidence>
<comment type="subcellular location">
    <subcellularLocation>
        <location evidence="3">Membrane</location>
        <topology evidence="3">Multi-pass membrane protein</topology>
    </subcellularLocation>
</comment>
<evidence type="ECO:0000256" key="2">
    <source>
        <dbReference type="ARBA" id="ARBA00001946"/>
    </source>
</evidence>